<evidence type="ECO:0000313" key="2">
    <source>
        <dbReference type="Proteomes" id="UP000070092"/>
    </source>
</evidence>
<comment type="caution">
    <text evidence="1">The sequence shown here is derived from an EMBL/GenBank/DDBJ whole genome shotgun (WGS) entry which is preliminary data.</text>
</comment>
<organism evidence="1 2">
    <name type="scientific">Bifidobacterium bifidum</name>
    <dbReference type="NCBI Taxonomy" id="1681"/>
    <lineage>
        <taxon>Bacteria</taxon>
        <taxon>Bacillati</taxon>
        <taxon>Actinomycetota</taxon>
        <taxon>Actinomycetes</taxon>
        <taxon>Bifidobacteriales</taxon>
        <taxon>Bifidobacteriaceae</taxon>
        <taxon>Bifidobacterium</taxon>
    </lineage>
</organism>
<sequence length="53" mass="6026">MTDFVDSPCRMDILRKECAVRCGESSLTAVFRYCWMTMMFLARGPRIGCGIAE</sequence>
<proteinExistence type="predicted"/>
<evidence type="ECO:0000313" key="1">
    <source>
        <dbReference type="EMBL" id="KWZ81309.1"/>
    </source>
</evidence>
<dbReference type="Proteomes" id="UP000070092">
    <property type="component" value="Unassembled WGS sequence"/>
</dbReference>
<protein>
    <submittedName>
        <fullName evidence="1">Uncharacterized protein</fullName>
    </submittedName>
</protein>
<reference evidence="1 2" key="1">
    <citation type="submission" date="2016-01" db="EMBL/GenBank/DDBJ databases">
        <authorList>
            <person name="Oliw E.H."/>
        </authorList>
    </citation>
    <scope>NUCLEOTIDE SEQUENCE [LARGE SCALE GENOMIC DNA]</scope>
    <source>
        <strain evidence="1 2">MJR8628B</strain>
    </source>
</reference>
<dbReference type="AlphaFoldDB" id="A0A133KNR5"/>
<dbReference type="PATRIC" id="fig|1681.53.peg.1213"/>
<name>A0A133KNR5_BIFBI</name>
<gene>
    <name evidence="1" type="ORF">HMPREF3196_01234</name>
</gene>
<accession>A0A133KNR5</accession>
<dbReference type="EMBL" id="LRPO01000033">
    <property type="protein sequence ID" value="KWZ81309.1"/>
    <property type="molecule type" value="Genomic_DNA"/>
</dbReference>